<sequence length="180" mass="20866">MKVTQNSEILHSSYAAEALQWNARMSLVPGAIKAVPSSDISRLPNELFCEIFKHFISQRPRDKFRITLTHVCRRWRIIAISVHERWACPVFYAPFGVAKEMLKRSGQAPLHIYYTHYEHSGYFKIPPREVLLARLEPLLEALSHFPRLETVELNIPSDPLEELLESGWIDITKHALHSVR</sequence>
<proteinExistence type="predicted"/>
<name>A0AAW0B6V3_9AGAR</name>
<dbReference type="Gene3D" id="1.20.1280.50">
    <property type="match status" value="1"/>
</dbReference>
<dbReference type="Pfam" id="PF12937">
    <property type="entry name" value="F-box-like"/>
    <property type="match status" value="1"/>
</dbReference>
<organism evidence="2 3">
    <name type="scientific">Paramarasmius palmivorus</name>
    <dbReference type="NCBI Taxonomy" id="297713"/>
    <lineage>
        <taxon>Eukaryota</taxon>
        <taxon>Fungi</taxon>
        <taxon>Dikarya</taxon>
        <taxon>Basidiomycota</taxon>
        <taxon>Agaricomycotina</taxon>
        <taxon>Agaricomycetes</taxon>
        <taxon>Agaricomycetidae</taxon>
        <taxon>Agaricales</taxon>
        <taxon>Marasmiineae</taxon>
        <taxon>Marasmiaceae</taxon>
        <taxon>Paramarasmius</taxon>
    </lineage>
</organism>
<accession>A0AAW0B6V3</accession>
<evidence type="ECO:0000313" key="3">
    <source>
        <dbReference type="Proteomes" id="UP001383192"/>
    </source>
</evidence>
<protein>
    <recommendedName>
        <fullName evidence="1">F-box domain-containing protein</fullName>
    </recommendedName>
</protein>
<gene>
    <name evidence="2" type="ORF">VNI00_017219</name>
</gene>
<reference evidence="2 3" key="1">
    <citation type="submission" date="2024-01" db="EMBL/GenBank/DDBJ databases">
        <title>A draft genome for a cacao thread blight-causing isolate of Paramarasmius palmivorus.</title>
        <authorList>
            <person name="Baruah I.K."/>
            <person name="Bukari Y."/>
            <person name="Amoako-Attah I."/>
            <person name="Meinhardt L.W."/>
            <person name="Bailey B.A."/>
            <person name="Cohen S.P."/>
        </authorList>
    </citation>
    <scope>NUCLEOTIDE SEQUENCE [LARGE SCALE GENOMIC DNA]</scope>
    <source>
        <strain evidence="2 3">GH-12</strain>
    </source>
</reference>
<evidence type="ECO:0000259" key="1">
    <source>
        <dbReference type="Pfam" id="PF12937"/>
    </source>
</evidence>
<evidence type="ECO:0000313" key="2">
    <source>
        <dbReference type="EMBL" id="KAK7021872.1"/>
    </source>
</evidence>
<dbReference type="InterPro" id="IPR036047">
    <property type="entry name" value="F-box-like_dom_sf"/>
</dbReference>
<feature type="domain" description="F-box" evidence="1">
    <location>
        <begin position="40"/>
        <end position="80"/>
    </location>
</feature>
<dbReference type="SUPFAM" id="SSF81383">
    <property type="entry name" value="F-box domain"/>
    <property type="match status" value="1"/>
</dbReference>
<dbReference type="Proteomes" id="UP001383192">
    <property type="component" value="Unassembled WGS sequence"/>
</dbReference>
<dbReference type="EMBL" id="JAYKXP010000160">
    <property type="protein sequence ID" value="KAK7021872.1"/>
    <property type="molecule type" value="Genomic_DNA"/>
</dbReference>
<dbReference type="AlphaFoldDB" id="A0AAW0B6V3"/>
<comment type="caution">
    <text evidence="2">The sequence shown here is derived from an EMBL/GenBank/DDBJ whole genome shotgun (WGS) entry which is preliminary data.</text>
</comment>
<dbReference type="InterPro" id="IPR001810">
    <property type="entry name" value="F-box_dom"/>
</dbReference>
<keyword evidence="3" id="KW-1185">Reference proteome</keyword>